<protein>
    <submittedName>
        <fullName evidence="1">Uncharacterized protein</fullName>
    </submittedName>
</protein>
<dbReference type="Proteomes" id="UP000005408">
    <property type="component" value="Unassembled WGS sequence"/>
</dbReference>
<evidence type="ECO:0000313" key="2">
    <source>
        <dbReference type="Proteomes" id="UP000005408"/>
    </source>
</evidence>
<reference evidence="1" key="1">
    <citation type="submission" date="2022-08" db="UniProtKB">
        <authorList>
            <consortium name="EnsemblMetazoa"/>
        </authorList>
    </citation>
    <scope>IDENTIFICATION</scope>
    <source>
        <strain evidence="1">05x7-T-G4-1.051#20</strain>
    </source>
</reference>
<dbReference type="EnsemblMetazoa" id="G21231.2">
    <property type="protein sequence ID" value="G21231.2:cds"/>
    <property type="gene ID" value="G21231"/>
</dbReference>
<accession>A0A8W8JVX0</accession>
<name>A0A8W8JVX0_MAGGI</name>
<organism evidence="1 2">
    <name type="scientific">Magallana gigas</name>
    <name type="common">Pacific oyster</name>
    <name type="synonym">Crassostrea gigas</name>
    <dbReference type="NCBI Taxonomy" id="29159"/>
    <lineage>
        <taxon>Eukaryota</taxon>
        <taxon>Metazoa</taxon>
        <taxon>Spiralia</taxon>
        <taxon>Lophotrochozoa</taxon>
        <taxon>Mollusca</taxon>
        <taxon>Bivalvia</taxon>
        <taxon>Autobranchia</taxon>
        <taxon>Pteriomorphia</taxon>
        <taxon>Ostreida</taxon>
        <taxon>Ostreoidea</taxon>
        <taxon>Ostreidae</taxon>
        <taxon>Magallana</taxon>
    </lineage>
</organism>
<evidence type="ECO:0000313" key="1">
    <source>
        <dbReference type="EnsemblMetazoa" id="G21231.2:cds"/>
    </source>
</evidence>
<dbReference type="AlphaFoldDB" id="A0A8W8JVX0"/>
<sequence>GNQPIPGDITHFTPSINLPMKTLYMNPFPSAIDALLPNYQEPILITLKSSQKYFIHNQSYLPSDHAVAPAH</sequence>
<keyword evidence="2" id="KW-1185">Reference proteome</keyword>
<proteinExistence type="predicted"/>